<keyword evidence="3" id="KW-0158">Chromosome</keyword>
<evidence type="ECO:0000256" key="3">
    <source>
        <dbReference type="RuleBase" id="RU003894"/>
    </source>
</evidence>
<dbReference type="GeneID" id="101333182"/>
<organism evidence="7 8">
    <name type="scientific">Tursiops truncatus</name>
    <name type="common">Atlantic bottle-nosed dolphin</name>
    <name type="synonym">Delphinus truncatus</name>
    <dbReference type="NCBI Taxonomy" id="9739"/>
    <lineage>
        <taxon>Eukaryota</taxon>
        <taxon>Metazoa</taxon>
        <taxon>Chordata</taxon>
        <taxon>Craniata</taxon>
        <taxon>Vertebrata</taxon>
        <taxon>Euteleostomi</taxon>
        <taxon>Mammalia</taxon>
        <taxon>Eutheria</taxon>
        <taxon>Laurasiatheria</taxon>
        <taxon>Artiodactyla</taxon>
        <taxon>Whippomorpha</taxon>
        <taxon>Cetacea</taxon>
        <taxon>Odontoceti</taxon>
        <taxon>Delphinidae</taxon>
        <taxon>Tursiops</taxon>
    </lineage>
</organism>
<dbReference type="FunCoup" id="A0A2U3V263">
    <property type="interactions" value="23"/>
</dbReference>
<feature type="compositionally biased region" description="Basic residues" evidence="4">
    <location>
        <begin position="162"/>
        <end position="171"/>
    </location>
</feature>
<protein>
    <submittedName>
        <fullName evidence="8">Histone H1t</fullName>
    </submittedName>
</protein>
<keyword evidence="2 3" id="KW-0238">DNA-binding</keyword>
<comment type="similarity">
    <text evidence="3">Belongs to the histone H1/H5 family.</text>
</comment>
<feature type="compositionally biased region" description="Low complexity" evidence="4">
    <location>
        <begin position="193"/>
        <end position="208"/>
    </location>
</feature>
<dbReference type="AlphaFoldDB" id="A0A2U3V263"/>
<dbReference type="PROSITE" id="PS51504">
    <property type="entry name" value="H15"/>
    <property type="match status" value="1"/>
</dbReference>
<feature type="chain" id="PRO_5026673262" evidence="5">
    <location>
        <begin position="25"/>
        <end position="226"/>
    </location>
</feature>
<dbReference type="CDD" id="cd00073">
    <property type="entry name" value="H15"/>
    <property type="match status" value="1"/>
</dbReference>
<accession>A0A2U3V263</accession>
<dbReference type="Proteomes" id="UP000245320">
    <property type="component" value="Chromosome 10"/>
</dbReference>
<dbReference type="InterPro" id="IPR036390">
    <property type="entry name" value="WH_DNA-bd_sf"/>
</dbReference>
<dbReference type="OrthoDB" id="9634976at2759"/>
<dbReference type="InterPro" id="IPR005818">
    <property type="entry name" value="Histone_H1/H5_H15"/>
</dbReference>
<dbReference type="PRINTS" id="PR00624">
    <property type="entry name" value="HISTONEH5"/>
</dbReference>
<evidence type="ECO:0000256" key="1">
    <source>
        <dbReference type="ARBA" id="ARBA00022934"/>
    </source>
</evidence>
<reference evidence="8" key="1">
    <citation type="submission" date="2025-08" db="UniProtKB">
        <authorList>
            <consortium name="RefSeq"/>
        </authorList>
    </citation>
    <scope>IDENTIFICATION</scope>
    <source>
        <tissue evidence="8">Spleen</tissue>
    </source>
</reference>
<evidence type="ECO:0000259" key="6">
    <source>
        <dbReference type="PROSITE" id="PS51504"/>
    </source>
</evidence>
<evidence type="ECO:0000256" key="2">
    <source>
        <dbReference type="ARBA" id="ARBA00023125"/>
    </source>
</evidence>
<feature type="signal peptide" evidence="5">
    <location>
        <begin position="1"/>
        <end position="24"/>
    </location>
</feature>
<evidence type="ECO:0000256" key="5">
    <source>
        <dbReference type="SAM" id="SignalP"/>
    </source>
</evidence>
<feature type="compositionally biased region" description="Basic residues" evidence="4">
    <location>
        <begin position="183"/>
        <end position="192"/>
    </location>
</feature>
<dbReference type="SMART" id="SM00526">
    <property type="entry name" value="H15"/>
    <property type="match status" value="1"/>
</dbReference>
<feature type="region of interest" description="Disordered" evidence="4">
    <location>
        <begin position="28"/>
        <end position="52"/>
    </location>
</feature>
<evidence type="ECO:0000256" key="4">
    <source>
        <dbReference type="SAM" id="MobiDB-lite"/>
    </source>
</evidence>
<dbReference type="InParanoid" id="A0A2U3V263"/>
<evidence type="ECO:0000313" key="7">
    <source>
        <dbReference type="Proteomes" id="UP000245320"/>
    </source>
</evidence>
<dbReference type="Pfam" id="PF00538">
    <property type="entry name" value="Linker_histone"/>
    <property type="match status" value="1"/>
</dbReference>
<dbReference type="SUPFAM" id="SSF46785">
    <property type="entry name" value="Winged helix' DNA-binding domain"/>
    <property type="match status" value="1"/>
</dbReference>
<sequence length="226" mass="24061">MLFARWYVLLYSNVMSEMVPVALADQVPPSMEKPPPQKKGKKPVGLTGESRKTTSASLSKLIIEALSISQDRAGMSVVALKKALAAVGYDVEKNNSRIKLGLKSLVSKGILVQTRGTGASGSFKLSKKVAAEPTKGKVKKPVSTKTKKQVLAGNSKSPQKAKTNKKAKTPRKTMAEKAGSSGRKAKGAKGKQQRQSPAKARAGKPKAGNSKLIQLKTNPRKATTKK</sequence>
<feature type="domain" description="H15" evidence="6">
    <location>
        <begin position="54"/>
        <end position="127"/>
    </location>
</feature>
<gene>
    <name evidence="8" type="primary">H1-6</name>
</gene>
<dbReference type="GO" id="GO:0030527">
    <property type="term" value="F:structural constituent of chromatin"/>
    <property type="evidence" value="ECO:0007669"/>
    <property type="project" value="InterPro"/>
</dbReference>
<feature type="compositionally biased region" description="Polar residues" evidence="4">
    <location>
        <begin position="152"/>
        <end position="161"/>
    </location>
</feature>
<keyword evidence="5" id="KW-0732">Signal</keyword>
<dbReference type="InterPro" id="IPR036388">
    <property type="entry name" value="WH-like_DNA-bd_sf"/>
</dbReference>
<proteinExistence type="inferred from homology"/>
<dbReference type="InterPro" id="IPR005819">
    <property type="entry name" value="H1/H5"/>
</dbReference>
<keyword evidence="3" id="KW-0539">Nucleus</keyword>
<dbReference type="GO" id="GO:0000786">
    <property type="term" value="C:nucleosome"/>
    <property type="evidence" value="ECO:0007669"/>
    <property type="project" value="InterPro"/>
</dbReference>
<evidence type="ECO:0000313" key="8">
    <source>
        <dbReference type="RefSeq" id="XP_004316341.3"/>
    </source>
</evidence>
<keyword evidence="7" id="KW-1185">Reference proteome</keyword>
<dbReference type="FunFam" id="1.10.10.10:FF:000075">
    <property type="entry name" value="Histone H1 like"/>
    <property type="match status" value="1"/>
</dbReference>
<dbReference type="GO" id="GO:0005634">
    <property type="term" value="C:nucleus"/>
    <property type="evidence" value="ECO:0007669"/>
    <property type="project" value="UniProtKB-SubCell"/>
</dbReference>
<dbReference type="GO" id="GO:0006334">
    <property type="term" value="P:nucleosome assembly"/>
    <property type="evidence" value="ECO:0007669"/>
    <property type="project" value="InterPro"/>
</dbReference>
<dbReference type="Gene3D" id="1.10.10.10">
    <property type="entry name" value="Winged helix-like DNA-binding domain superfamily/Winged helix DNA-binding domain"/>
    <property type="match status" value="1"/>
</dbReference>
<feature type="region of interest" description="Disordered" evidence="4">
    <location>
        <begin position="117"/>
        <end position="226"/>
    </location>
</feature>
<keyword evidence="1" id="KW-0164">Citrullination</keyword>
<dbReference type="CTD" id="3010"/>
<name>A0A2U3V263_TURTR</name>
<dbReference type="GO" id="GO:0003677">
    <property type="term" value="F:DNA binding"/>
    <property type="evidence" value="ECO:0007669"/>
    <property type="project" value="UniProtKB-KW"/>
</dbReference>
<feature type="compositionally biased region" description="Basic residues" evidence="4">
    <location>
        <begin position="136"/>
        <end position="148"/>
    </location>
</feature>
<dbReference type="RefSeq" id="XP_004316341.3">
    <property type="nucleotide sequence ID" value="XM_004316293.3"/>
</dbReference>
<comment type="subcellular location">
    <subcellularLocation>
        <location evidence="3">Nucleus</location>
    </subcellularLocation>
</comment>